<name>A0A6J5DFT4_9BURK</name>
<evidence type="ECO:0000256" key="1">
    <source>
        <dbReference type="ARBA" id="ARBA00004442"/>
    </source>
</evidence>
<dbReference type="PANTHER" id="PTHR36920:SF1">
    <property type="entry name" value="OUTER MEMBRANE PROTEIN W"/>
    <property type="match status" value="1"/>
</dbReference>
<feature type="signal peptide" evidence="2">
    <location>
        <begin position="1"/>
        <end position="22"/>
    </location>
</feature>
<comment type="subcellular location">
    <subcellularLocation>
        <location evidence="1">Cell outer membrane</location>
    </subcellularLocation>
</comment>
<dbReference type="AlphaFoldDB" id="A0A6J5DFT4"/>
<gene>
    <name evidence="3" type="ORF">BPA30113_02934</name>
</gene>
<keyword evidence="4" id="KW-1185">Reference proteome</keyword>
<dbReference type="SUPFAM" id="SSF56925">
    <property type="entry name" value="OMPA-like"/>
    <property type="match status" value="1"/>
</dbReference>
<reference evidence="3 4" key="1">
    <citation type="submission" date="2019-09" db="EMBL/GenBank/DDBJ databases">
        <authorList>
            <person name="Depoorter E."/>
        </authorList>
    </citation>
    <scope>NUCLEOTIDE SEQUENCE [LARGE SCALE GENOMIC DNA]</scope>
    <source>
        <strain evidence="3">LMG 30113</strain>
    </source>
</reference>
<organism evidence="3 4">
    <name type="scientific">Burkholderia paludis</name>
    <dbReference type="NCBI Taxonomy" id="1506587"/>
    <lineage>
        <taxon>Bacteria</taxon>
        <taxon>Pseudomonadati</taxon>
        <taxon>Pseudomonadota</taxon>
        <taxon>Betaproteobacteria</taxon>
        <taxon>Burkholderiales</taxon>
        <taxon>Burkholderiaceae</taxon>
        <taxon>Burkholderia</taxon>
        <taxon>Burkholderia cepacia complex</taxon>
    </lineage>
</organism>
<keyword evidence="2" id="KW-0732">Signal</keyword>
<dbReference type="InterPro" id="IPR011250">
    <property type="entry name" value="OMP/PagP_B-barrel"/>
</dbReference>
<dbReference type="GO" id="GO:0009279">
    <property type="term" value="C:cell outer membrane"/>
    <property type="evidence" value="ECO:0007669"/>
    <property type="project" value="UniProtKB-SubCell"/>
</dbReference>
<dbReference type="Pfam" id="PF03922">
    <property type="entry name" value="OmpW"/>
    <property type="match status" value="1"/>
</dbReference>
<dbReference type="InterPro" id="IPR005618">
    <property type="entry name" value="OMPW"/>
</dbReference>
<sequence>MRRIGAWIGALSLGVACGSTFAQSSGSWVVTPGVAWVDAGLSSFRNLSSTSEAGTFRSETTGQIHNLLMAEVLVDYFLTDHVSVEAALGVPPKLNMYEQGMAMPLGPAGPGIDLGKLQPLASARAWSPTIFVKYNFSSGASAFRPYLGIGVNYSRFSAVQLDPAFAGSMQAFAGPGGTVDASLSSSWNAAFTGGFSYRLADNWYALASASYIPLRADAVVTAHSSTGQQTLAVKTRLVGDPILVFVGIGHRF</sequence>
<dbReference type="Proteomes" id="UP000494330">
    <property type="component" value="Unassembled WGS sequence"/>
</dbReference>
<evidence type="ECO:0000313" key="4">
    <source>
        <dbReference type="Proteomes" id="UP000494330"/>
    </source>
</evidence>
<evidence type="ECO:0000313" key="3">
    <source>
        <dbReference type="EMBL" id="VWB65670.1"/>
    </source>
</evidence>
<accession>A0A6J5DFT4</accession>
<dbReference type="PROSITE" id="PS51257">
    <property type="entry name" value="PROKAR_LIPOPROTEIN"/>
    <property type="match status" value="1"/>
</dbReference>
<proteinExistence type="predicted"/>
<feature type="chain" id="PRO_5044425495" evidence="2">
    <location>
        <begin position="23"/>
        <end position="252"/>
    </location>
</feature>
<dbReference type="Gene3D" id="2.40.160.20">
    <property type="match status" value="1"/>
</dbReference>
<protein>
    <submittedName>
        <fullName evidence="3">Outer membrane protein</fullName>
    </submittedName>
</protein>
<dbReference type="PANTHER" id="PTHR36920">
    <property type="match status" value="1"/>
</dbReference>
<evidence type="ECO:0000256" key="2">
    <source>
        <dbReference type="SAM" id="SignalP"/>
    </source>
</evidence>
<dbReference type="EMBL" id="CABVQD010000008">
    <property type="protein sequence ID" value="VWB65670.1"/>
    <property type="molecule type" value="Genomic_DNA"/>
</dbReference>
<dbReference type="RefSeq" id="WP_031397711.1">
    <property type="nucleotide sequence ID" value="NZ_CABVQD010000008.1"/>
</dbReference>
<dbReference type="GO" id="GO:0055085">
    <property type="term" value="P:transmembrane transport"/>
    <property type="evidence" value="ECO:0007669"/>
    <property type="project" value="TreeGrafter"/>
</dbReference>